<name>A0A812CS10_ACAPH</name>
<reference evidence="2" key="1">
    <citation type="submission" date="2021-01" db="EMBL/GenBank/DDBJ databases">
        <authorList>
            <person name="Li R."/>
            <person name="Bekaert M."/>
        </authorList>
    </citation>
    <scope>NUCLEOTIDE SEQUENCE</scope>
    <source>
        <strain evidence="2">Farmed</strain>
    </source>
</reference>
<feature type="region of interest" description="Disordered" evidence="1">
    <location>
        <begin position="142"/>
        <end position="243"/>
    </location>
</feature>
<evidence type="ECO:0000313" key="3">
    <source>
        <dbReference type="Proteomes" id="UP000597762"/>
    </source>
</evidence>
<evidence type="ECO:0000313" key="2">
    <source>
        <dbReference type="EMBL" id="CAE1276326.1"/>
    </source>
</evidence>
<feature type="region of interest" description="Disordered" evidence="1">
    <location>
        <begin position="391"/>
        <end position="423"/>
    </location>
</feature>
<dbReference type="EMBL" id="CAHIKZ030001879">
    <property type="protein sequence ID" value="CAE1276326.1"/>
    <property type="molecule type" value="Genomic_DNA"/>
</dbReference>
<feature type="region of interest" description="Disordered" evidence="1">
    <location>
        <begin position="291"/>
        <end position="321"/>
    </location>
</feature>
<accession>A0A812CS10</accession>
<feature type="compositionally biased region" description="Polar residues" evidence="1">
    <location>
        <begin position="142"/>
        <end position="166"/>
    </location>
</feature>
<dbReference type="AlphaFoldDB" id="A0A812CS10"/>
<organism evidence="2 3">
    <name type="scientific">Acanthosepion pharaonis</name>
    <name type="common">Pharaoh cuttlefish</name>
    <name type="synonym">Sepia pharaonis</name>
    <dbReference type="NCBI Taxonomy" id="158019"/>
    <lineage>
        <taxon>Eukaryota</taxon>
        <taxon>Metazoa</taxon>
        <taxon>Spiralia</taxon>
        <taxon>Lophotrochozoa</taxon>
        <taxon>Mollusca</taxon>
        <taxon>Cephalopoda</taxon>
        <taxon>Coleoidea</taxon>
        <taxon>Decapodiformes</taxon>
        <taxon>Sepiida</taxon>
        <taxon>Sepiina</taxon>
        <taxon>Sepiidae</taxon>
        <taxon>Acanthosepion</taxon>
    </lineage>
</organism>
<gene>
    <name evidence="2" type="ORF">SPHA_39985</name>
</gene>
<feature type="compositionally biased region" description="Polar residues" evidence="1">
    <location>
        <begin position="176"/>
        <end position="190"/>
    </location>
</feature>
<feature type="compositionally biased region" description="Pro residues" evidence="1">
    <location>
        <begin position="302"/>
        <end position="312"/>
    </location>
</feature>
<feature type="compositionally biased region" description="Basic residues" evidence="1">
    <location>
        <begin position="207"/>
        <end position="225"/>
    </location>
</feature>
<dbReference type="Proteomes" id="UP000597762">
    <property type="component" value="Unassembled WGS sequence"/>
</dbReference>
<feature type="compositionally biased region" description="Low complexity" evidence="1">
    <location>
        <begin position="92"/>
        <end position="105"/>
    </location>
</feature>
<protein>
    <submittedName>
        <fullName evidence="2">Uncharacterized protein</fullName>
    </submittedName>
</protein>
<feature type="compositionally biased region" description="Polar residues" evidence="1">
    <location>
        <begin position="113"/>
        <end position="127"/>
    </location>
</feature>
<feature type="region of interest" description="Disordered" evidence="1">
    <location>
        <begin position="90"/>
        <end position="127"/>
    </location>
</feature>
<proteinExistence type="predicted"/>
<sequence length="463" mass="51333">MHYHKQAYDEAYPCHKPWPTLSRTNSPVTARSRLSDYRQLHRSYPDHSMCNHPVVETKNVATSTSPPPHDITDQAFDLELPIRSTYKPSLVHSPNPTHSPPLNNSPHHHPFSKGTQRISHQGPSAMANKTTSPIPFHQMCYGSSRSSPRNLMQTSPLMRPCTSKSPSPQPLMRVMSQDSTSKPQPLQSPLQKMKGFTTDKSPVYSLHHQHHQQQHSTHHPRHHNHASAASPIPPLSPPINSYRNQDYQTSIMRSQTVSSPQSPQRSSSPRWNFISELSQRDLMPTSLVRAQTISSGSSPFYRPSPPPPPSPPQLQGLENRQSAYVRHTRSAQSTPLSASRLLHGGPMVAAAAAAATAVAAAATATADSTPTSINHHPNHHIYNYSANLLTSSSNGSSPAHPNIHLRQQPPHNLPHRLADNQGWRSKHMSYPSAEYVMSRKRDLRTGSLVDPADNSDTSEDLNR</sequence>
<evidence type="ECO:0000256" key="1">
    <source>
        <dbReference type="SAM" id="MobiDB-lite"/>
    </source>
</evidence>
<keyword evidence="3" id="KW-1185">Reference proteome</keyword>
<comment type="caution">
    <text evidence="2">The sequence shown here is derived from an EMBL/GenBank/DDBJ whole genome shotgun (WGS) entry which is preliminary data.</text>
</comment>